<dbReference type="RefSeq" id="WP_201277375.1">
    <property type="nucleotide sequence ID" value="NZ_JTHE03000043.1"/>
</dbReference>
<evidence type="ECO:0000313" key="1">
    <source>
        <dbReference type="EMBL" id="MCM1982574.1"/>
    </source>
</evidence>
<dbReference type="Proteomes" id="UP000031561">
    <property type="component" value="Unassembled WGS sequence"/>
</dbReference>
<evidence type="ECO:0000313" key="2">
    <source>
        <dbReference type="Proteomes" id="UP000031561"/>
    </source>
</evidence>
<organism evidence="1 2">
    <name type="scientific">Lyngbya confervoides BDU141951</name>
    <dbReference type="NCBI Taxonomy" id="1574623"/>
    <lineage>
        <taxon>Bacteria</taxon>
        <taxon>Bacillati</taxon>
        <taxon>Cyanobacteriota</taxon>
        <taxon>Cyanophyceae</taxon>
        <taxon>Oscillatoriophycideae</taxon>
        <taxon>Oscillatoriales</taxon>
        <taxon>Microcoleaceae</taxon>
        <taxon>Lyngbya</taxon>
    </lineage>
</organism>
<sequence length="82" mass="9201">MLPLESGLPNPVNSYDGVAITDQLLHCLQPLITDGEVKSILVFPRSGQSETRIAKIKQLLTPESLKITGRTQWHRVYRQECA</sequence>
<dbReference type="EMBL" id="JTHE03000043">
    <property type="protein sequence ID" value="MCM1982574.1"/>
    <property type="molecule type" value="Genomic_DNA"/>
</dbReference>
<proteinExistence type="predicted"/>
<accession>A0ABD4T1V7</accession>
<keyword evidence="2" id="KW-1185">Reference proteome</keyword>
<comment type="caution">
    <text evidence="1">The sequence shown here is derived from an EMBL/GenBank/DDBJ whole genome shotgun (WGS) entry which is preliminary data.</text>
</comment>
<reference evidence="1 2" key="1">
    <citation type="journal article" date="2015" name="Genome Announc.">
        <title>Draft Genome Sequence of Filamentous Marine Cyanobacterium Lyngbya confervoides Strain BDU141951.</title>
        <authorList>
            <person name="Chandrababunaidu M.M."/>
            <person name="Sen D."/>
            <person name="Tripathy S."/>
        </authorList>
    </citation>
    <scope>NUCLEOTIDE SEQUENCE [LARGE SCALE GENOMIC DNA]</scope>
    <source>
        <strain evidence="1 2">BDU141951</strain>
    </source>
</reference>
<dbReference type="AlphaFoldDB" id="A0ABD4T1V7"/>
<name>A0ABD4T1V7_9CYAN</name>
<protein>
    <submittedName>
        <fullName evidence="1">Uncharacterized protein</fullName>
    </submittedName>
</protein>
<gene>
    <name evidence="1" type="ORF">QQ91_0007010</name>
</gene>